<sequence length="188" mass="19805">MRIKNWLIAALCFVSPSLYAHTGGHIDHSLISGLLHPLTGIDHLLVLMAVGLIAAKQGGKALFAFPAVFVALMAAGAVLNVYAVQIPFVESLIALSLIAFGLLVTIGQKQRAKIFFLGVSFFAVFHGYAHAAEIPAESSAALYFSALMLMSLAICLGGCVLGLSTGKRINYLFSLVCLSSGLYYLAGA</sequence>
<feature type="transmembrane region" description="Helical" evidence="1">
    <location>
        <begin position="61"/>
        <end position="82"/>
    </location>
</feature>
<accession>A0A2S6H462</accession>
<keyword evidence="1" id="KW-0812">Transmembrane</keyword>
<dbReference type="EMBL" id="PTIY01000004">
    <property type="protein sequence ID" value="PPK72278.1"/>
    <property type="molecule type" value="Genomic_DNA"/>
</dbReference>
<feature type="transmembrane region" description="Helical" evidence="1">
    <location>
        <begin position="143"/>
        <end position="162"/>
    </location>
</feature>
<organism evidence="3 4">
    <name type="scientific">Methylobacter tundripaludum</name>
    <dbReference type="NCBI Taxonomy" id="173365"/>
    <lineage>
        <taxon>Bacteria</taxon>
        <taxon>Pseudomonadati</taxon>
        <taxon>Pseudomonadota</taxon>
        <taxon>Gammaproteobacteria</taxon>
        <taxon>Methylococcales</taxon>
        <taxon>Methylococcaceae</taxon>
        <taxon>Methylobacter</taxon>
    </lineage>
</organism>
<proteinExistence type="predicted"/>
<name>A0A2S6H462_9GAMM</name>
<feature type="transmembrane region" description="Helical" evidence="1">
    <location>
        <begin position="114"/>
        <end position="131"/>
    </location>
</feature>
<feature type="transmembrane region" description="Helical" evidence="1">
    <location>
        <begin position="169"/>
        <end position="186"/>
    </location>
</feature>
<dbReference type="OrthoDB" id="9808192at2"/>
<dbReference type="PIRSF" id="PIRSF016919">
    <property type="entry name" value="HupE_UreJ"/>
    <property type="match status" value="1"/>
</dbReference>
<comment type="caution">
    <text evidence="3">The sequence shown here is derived from an EMBL/GenBank/DDBJ whole genome shotgun (WGS) entry which is preliminary data.</text>
</comment>
<gene>
    <name evidence="3" type="ORF">B0F88_10470</name>
</gene>
<keyword evidence="4" id="KW-1185">Reference proteome</keyword>
<reference evidence="3 4" key="1">
    <citation type="submission" date="2018-02" db="EMBL/GenBank/DDBJ databases">
        <title>Subsurface microbial communities from deep shales in Ohio and West Virginia, USA.</title>
        <authorList>
            <person name="Wrighton K."/>
        </authorList>
    </citation>
    <scope>NUCLEOTIDE SEQUENCE [LARGE SCALE GENOMIC DNA]</scope>
    <source>
        <strain evidence="3 4">OWC-G53F</strain>
    </source>
</reference>
<evidence type="ECO:0000256" key="2">
    <source>
        <dbReference type="SAM" id="SignalP"/>
    </source>
</evidence>
<dbReference type="AlphaFoldDB" id="A0A2S6H462"/>
<keyword evidence="1" id="KW-1133">Transmembrane helix</keyword>
<dbReference type="Pfam" id="PF04955">
    <property type="entry name" value="HupE_UreJ"/>
    <property type="match status" value="1"/>
</dbReference>
<evidence type="ECO:0000313" key="3">
    <source>
        <dbReference type="EMBL" id="PPK72278.1"/>
    </source>
</evidence>
<feature type="chain" id="PRO_5015627259" evidence="2">
    <location>
        <begin position="21"/>
        <end position="188"/>
    </location>
</feature>
<keyword evidence="1" id="KW-0472">Membrane</keyword>
<feature type="transmembrane region" description="Helical" evidence="1">
    <location>
        <begin position="30"/>
        <end position="54"/>
    </location>
</feature>
<evidence type="ECO:0000256" key="1">
    <source>
        <dbReference type="SAM" id="Phobius"/>
    </source>
</evidence>
<feature type="transmembrane region" description="Helical" evidence="1">
    <location>
        <begin position="88"/>
        <end position="107"/>
    </location>
</feature>
<dbReference type="InterPro" id="IPR007038">
    <property type="entry name" value="HupE_UreJ"/>
</dbReference>
<dbReference type="RefSeq" id="WP_104423079.1">
    <property type="nucleotide sequence ID" value="NZ_PTIY01000004.1"/>
</dbReference>
<protein>
    <submittedName>
        <fullName evidence="3">Urease accessory protein</fullName>
    </submittedName>
</protein>
<dbReference type="Proteomes" id="UP000238071">
    <property type="component" value="Unassembled WGS sequence"/>
</dbReference>
<keyword evidence="2" id="KW-0732">Signal</keyword>
<feature type="signal peptide" evidence="2">
    <location>
        <begin position="1"/>
        <end position="20"/>
    </location>
</feature>
<evidence type="ECO:0000313" key="4">
    <source>
        <dbReference type="Proteomes" id="UP000238071"/>
    </source>
</evidence>